<organism evidence="3 4">
    <name type="scientific">Niastella populi</name>
    <dbReference type="NCBI Taxonomy" id="550983"/>
    <lineage>
        <taxon>Bacteria</taxon>
        <taxon>Pseudomonadati</taxon>
        <taxon>Bacteroidota</taxon>
        <taxon>Chitinophagia</taxon>
        <taxon>Chitinophagales</taxon>
        <taxon>Chitinophagaceae</taxon>
        <taxon>Niastella</taxon>
    </lineage>
</organism>
<keyword evidence="4" id="KW-1185">Reference proteome</keyword>
<gene>
    <name evidence="3" type="ORF">A4R26_19035</name>
</gene>
<accession>A0A1V9FTN0</accession>
<evidence type="ECO:0000313" key="3">
    <source>
        <dbReference type="EMBL" id="OQP61693.1"/>
    </source>
</evidence>
<reference evidence="4" key="1">
    <citation type="submission" date="2016-04" db="EMBL/GenBank/DDBJ databases">
        <authorList>
            <person name="Chen L."/>
            <person name="Zhuang W."/>
            <person name="Wang G."/>
        </authorList>
    </citation>
    <scope>NUCLEOTIDE SEQUENCE [LARGE SCALE GENOMIC DNA]</scope>
    <source>
        <strain evidence="4">208</strain>
    </source>
</reference>
<dbReference type="PANTHER" id="PTHR43674">
    <property type="entry name" value="NITRILASE C965.09-RELATED"/>
    <property type="match status" value="1"/>
</dbReference>
<dbReference type="AlphaFoldDB" id="A0A1V9FTN0"/>
<dbReference type="InterPro" id="IPR050345">
    <property type="entry name" value="Aliph_Amidase/BUP"/>
</dbReference>
<evidence type="ECO:0000259" key="2">
    <source>
        <dbReference type="PROSITE" id="PS50263"/>
    </source>
</evidence>
<dbReference type="Gene3D" id="3.60.110.10">
    <property type="entry name" value="Carbon-nitrogen hydrolase"/>
    <property type="match status" value="1"/>
</dbReference>
<protein>
    <submittedName>
        <fullName evidence="3">Acyltransferase</fullName>
    </submittedName>
</protein>
<dbReference type="Pfam" id="PF00795">
    <property type="entry name" value="CN_hydrolase"/>
    <property type="match status" value="1"/>
</dbReference>
<dbReference type="STRING" id="550983.A4R26_19035"/>
<dbReference type="GO" id="GO:0016746">
    <property type="term" value="F:acyltransferase activity"/>
    <property type="evidence" value="ECO:0007669"/>
    <property type="project" value="UniProtKB-KW"/>
</dbReference>
<comment type="caution">
    <text evidence="3">The sequence shown here is derived from an EMBL/GenBank/DDBJ whole genome shotgun (WGS) entry which is preliminary data.</text>
</comment>
<dbReference type="InterPro" id="IPR003010">
    <property type="entry name" value="C-N_Hydrolase"/>
</dbReference>
<dbReference type="SUPFAM" id="SSF56317">
    <property type="entry name" value="Carbon-nitrogen hydrolase"/>
    <property type="match status" value="1"/>
</dbReference>
<keyword evidence="3" id="KW-0012">Acyltransferase</keyword>
<dbReference type="GO" id="GO:0033388">
    <property type="term" value="P:putrescine biosynthetic process from arginine"/>
    <property type="evidence" value="ECO:0007669"/>
    <property type="project" value="TreeGrafter"/>
</dbReference>
<proteinExistence type="predicted"/>
<evidence type="ECO:0000256" key="1">
    <source>
        <dbReference type="ARBA" id="ARBA00022801"/>
    </source>
</evidence>
<sequence length="242" mass="25704">MKIAVAQTKPVAGDIDSNIKNHLSLTTLAADHGADIIIFPELSLTGYVPSLAKKLATDINDSRLAVFQQLSDARQISIGVGLPTITAKGIHITMVILQPGKPRQANSKMYLHADEEPFFVSGDNLPGLIIKNTPVALAICYEISVREHSENAHHSGAQLYVASVAKTVKGVEKAWTGLGEIAANFGMMVLMSNSVGLCEDGLCGGKSAAWDEGGTLLGRLDDSSEGILILDTVTRVVEIKMI</sequence>
<dbReference type="InterPro" id="IPR036526">
    <property type="entry name" value="C-N_Hydrolase_sf"/>
</dbReference>
<dbReference type="OrthoDB" id="9803818at2"/>
<dbReference type="RefSeq" id="WP_081164197.1">
    <property type="nucleotide sequence ID" value="NZ_LWBP01000134.1"/>
</dbReference>
<dbReference type="EMBL" id="LWBP01000134">
    <property type="protein sequence ID" value="OQP61693.1"/>
    <property type="molecule type" value="Genomic_DNA"/>
</dbReference>
<dbReference type="PROSITE" id="PS50263">
    <property type="entry name" value="CN_HYDROLASE"/>
    <property type="match status" value="1"/>
</dbReference>
<feature type="domain" description="CN hydrolase" evidence="2">
    <location>
        <begin position="1"/>
        <end position="235"/>
    </location>
</feature>
<dbReference type="CDD" id="cd07197">
    <property type="entry name" value="nitrilase"/>
    <property type="match status" value="1"/>
</dbReference>
<dbReference type="PANTHER" id="PTHR43674:SF2">
    <property type="entry name" value="BETA-UREIDOPROPIONASE"/>
    <property type="match status" value="1"/>
</dbReference>
<keyword evidence="1" id="KW-0378">Hydrolase</keyword>
<dbReference type="Proteomes" id="UP000192276">
    <property type="component" value="Unassembled WGS sequence"/>
</dbReference>
<keyword evidence="3" id="KW-0808">Transferase</keyword>
<dbReference type="GO" id="GO:0050126">
    <property type="term" value="F:N-carbamoylputrescine amidase activity"/>
    <property type="evidence" value="ECO:0007669"/>
    <property type="project" value="TreeGrafter"/>
</dbReference>
<name>A0A1V9FTN0_9BACT</name>
<evidence type="ECO:0000313" key="4">
    <source>
        <dbReference type="Proteomes" id="UP000192276"/>
    </source>
</evidence>